<dbReference type="AlphaFoldDB" id="A0A1H3ZQL3"/>
<evidence type="ECO:0000256" key="3">
    <source>
        <dbReference type="ARBA" id="ARBA00022448"/>
    </source>
</evidence>
<evidence type="ECO:0000256" key="9">
    <source>
        <dbReference type="SAM" id="Phobius"/>
    </source>
</evidence>
<dbReference type="InterPro" id="IPR027470">
    <property type="entry name" value="Cation_efflux_CTD"/>
</dbReference>
<organism evidence="12 13">
    <name type="scientific">Marinobacterium iners DSM 11526</name>
    <dbReference type="NCBI Taxonomy" id="1122198"/>
    <lineage>
        <taxon>Bacteria</taxon>
        <taxon>Pseudomonadati</taxon>
        <taxon>Pseudomonadota</taxon>
        <taxon>Gammaproteobacteria</taxon>
        <taxon>Oceanospirillales</taxon>
        <taxon>Oceanospirillaceae</taxon>
        <taxon>Marinobacterium</taxon>
    </lineage>
</organism>
<dbReference type="InterPro" id="IPR058533">
    <property type="entry name" value="Cation_efflux_TM"/>
</dbReference>
<evidence type="ECO:0000256" key="5">
    <source>
        <dbReference type="ARBA" id="ARBA00022692"/>
    </source>
</evidence>
<dbReference type="GO" id="GO:0006829">
    <property type="term" value="P:zinc ion transport"/>
    <property type="evidence" value="ECO:0007669"/>
    <property type="project" value="UniProtKB-KW"/>
</dbReference>
<evidence type="ECO:0000256" key="4">
    <source>
        <dbReference type="ARBA" id="ARBA00022496"/>
    </source>
</evidence>
<keyword evidence="5 9" id="KW-0812">Transmembrane</keyword>
<keyword evidence="6" id="KW-0862">Zinc</keyword>
<reference evidence="13" key="1">
    <citation type="submission" date="2016-10" db="EMBL/GenBank/DDBJ databases">
        <authorList>
            <person name="Varghese N."/>
            <person name="Submissions S."/>
        </authorList>
    </citation>
    <scope>NUCLEOTIDE SEQUENCE [LARGE SCALE GENOMIC DNA]</scope>
    <source>
        <strain evidence="13">DSM 11526</strain>
    </source>
</reference>
<keyword evidence="6" id="KW-0406">Ion transport</keyword>
<dbReference type="InterPro" id="IPR036837">
    <property type="entry name" value="Cation_efflux_CTD_sf"/>
</dbReference>
<sequence>MQEQLDIRRKAAEKVTIIGAVLDTVLGILKILIGVIANSTALVADGIHSLSDLVTDFMVVIVLRLSHQAPDENHPWGHARFETVGTVALGVILVGVGGVMAYDSLQLLFSEQPTILPSWPALIVAALSIVSKEWIFQYTFKVGKKLDSDLIIANAWHSRTDAFSSIVVLLAVAGAMAGIWWLDALAAVLVALMVGKIGWDLVAKSITELVDTALPEEKVTKLREQVLSVDGVINVHSFKSRRMGSQSLLEMHLQVAPHLSAAEGHFIGDNVVCQLQSRFDDISHIIFHIDTYDDEEFHDEVFCPVMPTRPEVSQHLDAIISRILGDNPDYELILYYHPEYIDLDIKASEQFHQLMLHTGLTARELQERLREQLTGLNWFRTLHLWLPPR</sequence>
<feature type="domain" description="Cation efflux protein cytoplasmic" evidence="11">
    <location>
        <begin position="214"/>
        <end position="292"/>
    </location>
</feature>
<keyword evidence="6" id="KW-0864">Zinc transport</keyword>
<evidence type="ECO:0000256" key="8">
    <source>
        <dbReference type="ARBA" id="ARBA00023136"/>
    </source>
</evidence>
<dbReference type="Pfam" id="PF01545">
    <property type="entry name" value="Cation_efflux"/>
    <property type="match status" value="1"/>
</dbReference>
<keyword evidence="4" id="KW-0410">Iron transport</keyword>
<feature type="transmembrane region" description="Helical" evidence="9">
    <location>
        <begin position="166"/>
        <end position="194"/>
    </location>
</feature>
<dbReference type="PANTHER" id="PTHR43840">
    <property type="entry name" value="MITOCHONDRIAL METAL TRANSPORTER 1-RELATED"/>
    <property type="match status" value="1"/>
</dbReference>
<dbReference type="Gene3D" id="1.20.1510.10">
    <property type="entry name" value="Cation efflux protein transmembrane domain"/>
    <property type="match status" value="1"/>
</dbReference>
<feature type="transmembrane region" description="Helical" evidence="9">
    <location>
        <begin position="15"/>
        <end position="36"/>
    </location>
</feature>
<evidence type="ECO:0000256" key="6">
    <source>
        <dbReference type="ARBA" id="ARBA00022906"/>
    </source>
</evidence>
<dbReference type="OrthoDB" id="9806522at2"/>
<keyword evidence="7 9" id="KW-1133">Transmembrane helix</keyword>
<proteinExistence type="inferred from homology"/>
<evidence type="ECO:0000256" key="1">
    <source>
        <dbReference type="ARBA" id="ARBA00004141"/>
    </source>
</evidence>
<keyword evidence="3" id="KW-0813">Transport</keyword>
<accession>A0A1H3ZQL3</accession>
<dbReference type="RefSeq" id="WP_091823270.1">
    <property type="nucleotide sequence ID" value="NZ_FNRJ01000002.1"/>
</dbReference>
<evidence type="ECO:0000256" key="7">
    <source>
        <dbReference type="ARBA" id="ARBA00022989"/>
    </source>
</evidence>
<dbReference type="FunFam" id="1.20.1510.10:FF:000006">
    <property type="entry name" value="Divalent cation efflux transporter"/>
    <property type="match status" value="1"/>
</dbReference>
<dbReference type="Gene3D" id="3.30.70.1350">
    <property type="entry name" value="Cation efflux protein, cytoplasmic domain"/>
    <property type="match status" value="1"/>
</dbReference>
<protein>
    <submittedName>
        <fullName evidence="12">Cation diffusion facilitator family transporter</fullName>
    </submittedName>
</protein>
<name>A0A1H3ZQL3_9GAMM</name>
<keyword evidence="4" id="KW-0408">Iron</keyword>
<dbReference type="GO" id="GO:0008324">
    <property type="term" value="F:monoatomic cation transmembrane transporter activity"/>
    <property type="evidence" value="ECO:0007669"/>
    <property type="project" value="InterPro"/>
</dbReference>
<dbReference type="InterPro" id="IPR002524">
    <property type="entry name" value="Cation_efflux"/>
</dbReference>
<dbReference type="InterPro" id="IPR050291">
    <property type="entry name" value="CDF_Transporter"/>
</dbReference>
<evidence type="ECO:0000259" key="11">
    <source>
        <dbReference type="Pfam" id="PF16916"/>
    </source>
</evidence>
<evidence type="ECO:0000256" key="2">
    <source>
        <dbReference type="ARBA" id="ARBA00010212"/>
    </source>
</evidence>
<dbReference type="Proteomes" id="UP000242469">
    <property type="component" value="Unassembled WGS sequence"/>
</dbReference>
<dbReference type="GO" id="GO:0016020">
    <property type="term" value="C:membrane"/>
    <property type="evidence" value="ECO:0007669"/>
    <property type="project" value="UniProtKB-SubCell"/>
</dbReference>
<dbReference type="PANTHER" id="PTHR43840:SF15">
    <property type="entry name" value="MITOCHONDRIAL METAL TRANSPORTER 1-RELATED"/>
    <property type="match status" value="1"/>
</dbReference>
<evidence type="ECO:0000313" key="12">
    <source>
        <dbReference type="EMBL" id="SEA25990.1"/>
    </source>
</evidence>
<dbReference type="EMBL" id="FNRJ01000002">
    <property type="protein sequence ID" value="SEA25990.1"/>
    <property type="molecule type" value="Genomic_DNA"/>
</dbReference>
<keyword evidence="8 9" id="KW-0472">Membrane</keyword>
<dbReference type="SUPFAM" id="SSF160240">
    <property type="entry name" value="Cation efflux protein cytoplasmic domain-like"/>
    <property type="match status" value="1"/>
</dbReference>
<evidence type="ECO:0000259" key="10">
    <source>
        <dbReference type="Pfam" id="PF01545"/>
    </source>
</evidence>
<comment type="subcellular location">
    <subcellularLocation>
        <location evidence="1">Membrane</location>
        <topology evidence="1">Multi-pass membrane protein</topology>
    </subcellularLocation>
</comment>
<gene>
    <name evidence="12" type="ORF">SAMN02745729_102133</name>
</gene>
<evidence type="ECO:0000313" key="13">
    <source>
        <dbReference type="Proteomes" id="UP000242469"/>
    </source>
</evidence>
<keyword evidence="13" id="KW-1185">Reference proteome</keyword>
<feature type="transmembrane region" description="Helical" evidence="9">
    <location>
        <begin position="84"/>
        <end position="102"/>
    </location>
</feature>
<dbReference type="Pfam" id="PF16916">
    <property type="entry name" value="ZT_dimer"/>
    <property type="match status" value="1"/>
</dbReference>
<dbReference type="SUPFAM" id="SSF161111">
    <property type="entry name" value="Cation efflux protein transmembrane domain-like"/>
    <property type="match status" value="1"/>
</dbReference>
<dbReference type="STRING" id="1122198.SAMN02745729_102133"/>
<feature type="transmembrane region" description="Helical" evidence="9">
    <location>
        <begin position="114"/>
        <end position="135"/>
    </location>
</feature>
<feature type="domain" description="Cation efflux protein transmembrane" evidence="10">
    <location>
        <begin position="17"/>
        <end position="210"/>
    </location>
</feature>
<dbReference type="GO" id="GO:0006826">
    <property type="term" value="P:iron ion transport"/>
    <property type="evidence" value="ECO:0007669"/>
    <property type="project" value="UniProtKB-KW"/>
</dbReference>
<comment type="similarity">
    <text evidence="2">Belongs to the cation diffusion facilitator (CDF) transporter (TC 2.A.4) family. FieF subfamily.</text>
</comment>
<dbReference type="NCBIfam" id="TIGR01297">
    <property type="entry name" value="CDF"/>
    <property type="match status" value="1"/>
</dbReference>
<dbReference type="InterPro" id="IPR027469">
    <property type="entry name" value="Cation_efflux_TMD_sf"/>
</dbReference>